<accession>A0ABR0XB69</accession>
<evidence type="ECO:0008006" key="3">
    <source>
        <dbReference type="Google" id="ProtNLM"/>
    </source>
</evidence>
<dbReference type="SUPFAM" id="SSF56219">
    <property type="entry name" value="DNase I-like"/>
    <property type="match status" value="1"/>
</dbReference>
<sequence>MDQFRQVLADTGLHDLGYTGNPFTWSNGQGGESNIVERLDRALATETWQNIYPEYKVHHLPRLQSDHAPISISVTLNGRQNSQSRARRKKIFRFEKIWLEHEKCEEIITQAWQHADGGSWSDKLLNCSQALSAWDKNEFGNVREKIVKLEKKIVKLQACPQTETVIEECEQNFKYAIKSATTARQKDLEIHKIGKVHHPFGIPQHCFSSLKYLRKCNHAPAKKIEHGKPCGNSESLLESNIFFGEHAPLTTHKSSDGSTSLPIDPLCQICGED</sequence>
<dbReference type="Proteomes" id="UP001318860">
    <property type="component" value="Unassembled WGS sequence"/>
</dbReference>
<evidence type="ECO:0000313" key="2">
    <source>
        <dbReference type="Proteomes" id="UP001318860"/>
    </source>
</evidence>
<dbReference type="PANTHER" id="PTHR33710">
    <property type="entry name" value="BNAC02G09200D PROTEIN"/>
    <property type="match status" value="1"/>
</dbReference>
<dbReference type="InterPro" id="IPR036691">
    <property type="entry name" value="Endo/exonu/phosph_ase_sf"/>
</dbReference>
<proteinExistence type="predicted"/>
<comment type="caution">
    <text evidence="1">The sequence shown here is derived from an EMBL/GenBank/DDBJ whole genome shotgun (WGS) entry which is preliminary data.</text>
</comment>
<reference evidence="1 2" key="1">
    <citation type="journal article" date="2021" name="Comput. Struct. Biotechnol. J.">
        <title>De novo genome assembly of the potent medicinal plant Rehmannia glutinosa using nanopore technology.</title>
        <authorList>
            <person name="Ma L."/>
            <person name="Dong C."/>
            <person name="Song C."/>
            <person name="Wang X."/>
            <person name="Zheng X."/>
            <person name="Niu Y."/>
            <person name="Chen S."/>
            <person name="Feng W."/>
        </authorList>
    </citation>
    <scope>NUCLEOTIDE SEQUENCE [LARGE SCALE GENOMIC DNA]</scope>
    <source>
        <strain evidence="1">DH-2019</strain>
    </source>
</reference>
<name>A0ABR0XB69_REHGL</name>
<gene>
    <name evidence="1" type="ORF">DH2020_010628</name>
</gene>
<organism evidence="1 2">
    <name type="scientific">Rehmannia glutinosa</name>
    <name type="common">Chinese foxglove</name>
    <dbReference type="NCBI Taxonomy" id="99300"/>
    <lineage>
        <taxon>Eukaryota</taxon>
        <taxon>Viridiplantae</taxon>
        <taxon>Streptophyta</taxon>
        <taxon>Embryophyta</taxon>
        <taxon>Tracheophyta</taxon>
        <taxon>Spermatophyta</taxon>
        <taxon>Magnoliopsida</taxon>
        <taxon>eudicotyledons</taxon>
        <taxon>Gunneridae</taxon>
        <taxon>Pentapetalae</taxon>
        <taxon>asterids</taxon>
        <taxon>lamiids</taxon>
        <taxon>Lamiales</taxon>
        <taxon>Orobanchaceae</taxon>
        <taxon>Rehmannieae</taxon>
        <taxon>Rehmannia</taxon>
    </lineage>
</organism>
<dbReference type="Gene3D" id="3.60.10.10">
    <property type="entry name" value="Endonuclease/exonuclease/phosphatase"/>
    <property type="match status" value="1"/>
</dbReference>
<dbReference type="PANTHER" id="PTHR33710:SF62">
    <property type="entry name" value="DUF4283 DOMAIN PROTEIN"/>
    <property type="match status" value="1"/>
</dbReference>
<keyword evidence="2" id="KW-1185">Reference proteome</keyword>
<dbReference type="EMBL" id="JABTTQ020000005">
    <property type="protein sequence ID" value="KAK6156380.1"/>
    <property type="molecule type" value="Genomic_DNA"/>
</dbReference>
<evidence type="ECO:0000313" key="1">
    <source>
        <dbReference type="EMBL" id="KAK6156380.1"/>
    </source>
</evidence>
<protein>
    <recommendedName>
        <fullName evidence="3">Endonuclease/exonuclease/phosphatase domain-containing protein</fullName>
    </recommendedName>
</protein>